<dbReference type="Proteomes" id="UP000054481">
    <property type="component" value="Unassembled WGS sequence"/>
</dbReference>
<name>A0A0F8A085_9HYPO</name>
<evidence type="ECO:0000313" key="1">
    <source>
        <dbReference type="EMBL" id="KJZ68299.1"/>
    </source>
</evidence>
<organism evidence="1 2">
    <name type="scientific">Hirsutella minnesotensis 3608</name>
    <dbReference type="NCBI Taxonomy" id="1043627"/>
    <lineage>
        <taxon>Eukaryota</taxon>
        <taxon>Fungi</taxon>
        <taxon>Dikarya</taxon>
        <taxon>Ascomycota</taxon>
        <taxon>Pezizomycotina</taxon>
        <taxon>Sordariomycetes</taxon>
        <taxon>Hypocreomycetidae</taxon>
        <taxon>Hypocreales</taxon>
        <taxon>Ophiocordycipitaceae</taxon>
        <taxon>Hirsutella</taxon>
    </lineage>
</organism>
<dbReference type="AlphaFoldDB" id="A0A0F8A085"/>
<evidence type="ECO:0000313" key="2">
    <source>
        <dbReference type="Proteomes" id="UP000054481"/>
    </source>
</evidence>
<sequence>MSTNSGEDGWCPYCGHGMSVHAGEWESKCRNCEQRFIICQERHAKGSGWRICHMPCGCGKKYYPDKAKAAKPLKSGEYAQAASSIGFSESTWQGVEATTQLVGTSSSHTRNPSADSVDPLQWTQARLESDGGSLLAGMAGLSVSAESSEQVESTTEVSARWNSDGKGVTLKSMAGDKVATLSRKDVVSTEEGYFFYKNGNVYFAKGIKPAKKR</sequence>
<accession>A0A0F8A085</accession>
<reference evidence="1 2" key="1">
    <citation type="journal article" date="2014" name="Genome Biol. Evol.">
        <title>Comparative genomics and transcriptomics analyses reveal divergent lifestyle features of nematode endoparasitic fungus Hirsutella minnesotensis.</title>
        <authorList>
            <person name="Lai Y."/>
            <person name="Liu K."/>
            <person name="Zhang X."/>
            <person name="Zhang X."/>
            <person name="Li K."/>
            <person name="Wang N."/>
            <person name="Shu C."/>
            <person name="Wu Y."/>
            <person name="Wang C."/>
            <person name="Bushley K.E."/>
            <person name="Xiang M."/>
            <person name="Liu X."/>
        </authorList>
    </citation>
    <scope>NUCLEOTIDE SEQUENCE [LARGE SCALE GENOMIC DNA]</scope>
    <source>
        <strain evidence="1 2">3608</strain>
    </source>
</reference>
<protein>
    <submittedName>
        <fullName evidence="1">Uncharacterized protein</fullName>
    </submittedName>
</protein>
<dbReference type="EMBL" id="KQ030938">
    <property type="protein sequence ID" value="KJZ68299.1"/>
    <property type="molecule type" value="Genomic_DNA"/>
</dbReference>
<gene>
    <name evidence="1" type="ORF">HIM_12307</name>
</gene>
<proteinExistence type="predicted"/>
<dbReference type="OrthoDB" id="4986735at2759"/>
<keyword evidence="2" id="KW-1185">Reference proteome</keyword>